<dbReference type="SUPFAM" id="SSF52540">
    <property type="entry name" value="P-loop containing nucleoside triphosphate hydrolases"/>
    <property type="match status" value="1"/>
</dbReference>
<dbReference type="GO" id="GO:0005524">
    <property type="term" value="F:ATP binding"/>
    <property type="evidence" value="ECO:0007669"/>
    <property type="project" value="UniProtKB-KW"/>
</dbReference>
<evidence type="ECO:0000313" key="4">
    <source>
        <dbReference type="Proteomes" id="UP001431429"/>
    </source>
</evidence>
<accession>A0ABT0V136</accession>
<feature type="region of interest" description="Disordered" evidence="1">
    <location>
        <begin position="299"/>
        <end position="330"/>
    </location>
</feature>
<keyword evidence="3" id="KW-0067">ATP-binding</keyword>
<organism evidence="3 4">
    <name type="scientific">Streptomyces albipurpureus</name>
    <dbReference type="NCBI Taxonomy" id="2897419"/>
    <lineage>
        <taxon>Bacteria</taxon>
        <taxon>Bacillati</taxon>
        <taxon>Actinomycetota</taxon>
        <taxon>Actinomycetes</taxon>
        <taxon>Kitasatosporales</taxon>
        <taxon>Streptomycetaceae</taxon>
        <taxon>Streptomyces</taxon>
    </lineage>
</organism>
<gene>
    <name evidence="3" type="ORF">NBG84_40140</name>
</gene>
<dbReference type="Pfam" id="PF13479">
    <property type="entry name" value="AAA_24"/>
    <property type="match status" value="1"/>
</dbReference>
<reference evidence="3" key="1">
    <citation type="submission" date="2022-06" db="EMBL/GenBank/DDBJ databases">
        <title>Genome public.</title>
        <authorList>
            <person name="Sun Q."/>
        </authorList>
    </citation>
    <scope>NUCLEOTIDE SEQUENCE</scope>
    <source>
        <strain evidence="3">CWNU-1</strain>
    </source>
</reference>
<evidence type="ECO:0000313" key="3">
    <source>
        <dbReference type="EMBL" id="MCM2394412.1"/>
    </source>
</evidence>
<comment type="caution">
    <text evidence="3">The sequence shown here is derived from an EMBL/GenBank/DDBJ whole genome shotgun (WGS) entry which is preliminary data.</text>
</comment>
<feature type="domain" description="AAA+ ATPase" evidence="2">
    <location>
        <begin position="14"/>
        <end position="200"/>
    </location>
</feature>
<dbReference type="InterPro" id="IPR027417">
    <property type="entry name" value="P-loop_NTPase"/>
</dbReference>
<dbReference type="EMBL" id="JAMQAW010000127">
    <property type="protein sequence ID" value="MCM2394412.1"/>
    <property type="molecule type" value="Genomic_DNA"/>
</dbReference>
<dbReference type="InterPro" id="IPR003593">
    <property type="entry name" value="AAA+_ATPase"/>
</dbReference>
<protein>
    <submittedName>
        <fullName evidence="3">ATP-binding protein</fullName>
    </submittedName>
</protein>
<keyword evidence="3" id="KW-0547">Nucleotide-binding</keyword>
<evidence type="ECO:0000259" key="2">
    <source>
        <dbReference type="SMART" id="SM00382"/>
    </source>
</evidence>
<keyword evidence="4" id="KW-1185">Reference proteome</keyword>
<dbReference type="RefSeq" id="WP_250924687.1">
    <property type="nucleotide sequence ID" value="NZ_JAMQAW010000127.1"/>
</dbReference>
<sequence length="412" mass="43391">MTTFTFTPATREAAKARIGLQGPAGSGKTKSALRIAEGLAKGGSIGVIDTERGSALTYAPVPGKPELGGHEFGHMPMDTHDPRHLIQAIAAARAANIDVLIVDSWSHFWNGRGGLLTIVEEAGRKPGAGGSFGGWREGNPIEQDMLDALLNYPGHVITTMRTKGDYVIEGKKVTKVGVKAVQREGAEYELGLILDMVEGTGSVTKTRYMPLEGLTIHHPGEDLAEIILEQLGQGVDPIEVLMTDLTVEDLTYDGALALHARAKSRGLLATGQLHPKTGEPTTIGALIAEYGTALKSKPTASASVPVPTPAEDSVGSDQPSAPSGTAPVSAPQMRMMHACFSQVGLGAREDRERRLHASSLIIGRSIDSANELTLDEAKTLLDTLTAYGDRADPAGDFNTLIQGLLDAESVPA</sequence>
<name>A0ABT0V136_9ACTN</name>
<dbReference type="SMART" id="SM00382">
    <property type="entry name" value="AAA"/>
    <property type="match status" value="1"/>
</dbReference>
<proteinExistence type="predicted"/>
<evidence type="ECO:0000256" key="1">
    <source>
        <dbReference type="SAM" id="MobiDB-lite"/>
    </source>
</evidence>
<dbReference type="Proteomes" id="UP001431429">
    <property type="component" value="Unassembled WGS sequence"/>
</dbReference>